<dbReference type="Gene3D" id="3.75.10.10">
    <property type="entry name" value="L-arginine/glycine Amidinotransferase, Chain A"/>
    <property type="match status" value="1"/>
</dbReference>
<reference evidence="4 5" key="1">
    <citation type="submission" date="2014-08" db="EMBL/GenBank/DDBJ databases">
        <title>Porphyromonas gulae strain:COT-052_OH3439 Genome sequencing.</title>
        <authorList>
            <person name="Wallis C."/>
            <person name="Deusch O."/>
            <person name="O'Flynn C."/>
            <person name="Davis I."/>
            <person name="Jospin G."/>
            <person name="Darling A.E."/>
            <person name="Coil D.A."/>
            <person name="Alexiev A."/>
            <person name="Horsfall A."/>
            <person name="Kirkwood N."/>
            <person name="Harris S."/>
            <person name="Eisen J.A."/>
        </authorList>
    </citation>
    <scope>NUCLEOTIDE SEQUENCE [LARGE SCALE GENOMIC DNA]</scope>
    <source>
        <strain evidence="5">COT-052 OH3439</strain>
    </source>
</reference>
<protein>
    <submittedName>
        <fullName evidence="4">Peptidylarginine deiminase</fullName>
    </submittedName>
</protein>
<sequence length="563" mass="62738">MSTFLLKRVMIAAWGLACLTMTAQSQTPLAGRNIATGLGWKGADKNFVETPPPAGPVRSIAEFERSAGALIAFPLRIPMELVIELSKDDTVYTIVGNESEKAKAISEYTAAGVNMVHCKFITAPVDVEACWTRDYSGWFIMYDNNKVGLVDFLFDRSPAVEDDFPQYEAKYLDMELFGMKLVESGGNYMCDGYGRAMQSKMAYTQNQIDLGLTPEQVQERKKQYLGITDLQTYIDANLIAYSNSHIDCWAKLLSPNKIMVLQVPETDPRYRKLKAFVQEIEKLTTPWGTKYEVYRVKTNSKDPFTNSLILNKKVYVPILNNGTISQAALEAYAKAMPGYEIKGIIGDSWSFADALHCRTHQIADKGYLYIKHYPLLGEQKGPDFKIEANVVSCANAAITGVKCFYRVNGAGAFVAADMTASGTAGHYTYAFTNLKENDKVEYYLYADDAGGRKECFPFIGEPDPLRFTAVQIQSISTVEEQDAGLRTWFNGNKSELVVSVRVDKSGQYRSNLYNLSGQTVKTVTKTLVSGTTVYSMDIHDLPQGTYILRIEGNDRTLTTKVLK</sequence>
<keyword evidence="2" id="KW-0732">Signal</keyword>
<keyword evidence="1" id="KW-0378">Hydrolase</keyword>
<evidence type="ECO:0000256" key="1">
    <source>
        <dbReference type="ARBA" id="ARBA00022801"/>
    </source>
</evidence>
<dbReference type="InterPro" id="IPR007466">
    <property type="entry name" value="Peptidyl-Arg-deiminase_porph"/>
</dbReference>
<dbReference type="PANTHER" id="PTHR31377">
    <property type="entry name" value="AGMATINE DEIMINASE-RELATED"/>
    <property type="match status" value="1"/>
</dbReference>
<feature type="chain" id="PRO_5005418538" evidence="2">
    <location>
        <begin position="26"/>
        <end position="563"/>
    </location>
</feature>
<evidence type="ECO:0000313" key="5">
    <source>
        <dbReference type="Proteomes" id="UP000030146"/>
    </source>
</evidence>
<evidence type="ECO:0000259" key="3">
    <source>
        <dbReference type="Pfam" id="PF18962"/>
    </source>
</evidence>
<evidence type="ECO:0000313" key="4">
    <source>
        <dbReference type="EMBL" id="KGN92652.1"/>
    </source>
</evidence>
<feature type="domain" description="Secretion system C-terminal sorting" evidence="3">
    <location>
        <begin position="497"/>
        <end position="561"/>
    </location>
</feature>
<dbReference type="AlphaFoldDB" id="A0A0A2FR67"/>
<dbReference type="Pfam" id="PF18962">
    <property type="entry name" value="Por_Secre_tail"/>
    <property type="match status" value="1"/>
</dbReference>
<dbReference type="InterPro" id="IPR026444">
    <property type="entry name" value="Secre_tail"/>
</dbReference>
<proteinExistence type="predicted"/>
<dbReference type="EMBL" id="JRAK01000037">
    <property type="protein sequence ID" value="KGN92652.1"/>
    <property type="molecule type" value="Genomic_DNA"/>
</dbReference>
<dbReference type="SUPFAM" id="SSF55909">
    <property type="entry name" value="Pentein"/>
    <property type="match status" value="1"/>
</dbReference>
<dbReference type="Proteomes" id="UP000030146">
    <property type="component" value="Unassembled WGS sequence"/>
</dbReference>
<dbReference type="Pfam" id="PF04371">
    <property type="entry name" value="PAD_porph"/>
    <property type="match status" value="1"/>
</dbReference>
<dbReference type="GO" id="GO:0004668">
    <property type="term" value="F:protein-arginine deiminase activity"/>
    <property type="evidence" value="ECO:0007669"/>
    <property type="project" value="InterPro"/>
</dbReference>
<feature type="signal peptide" evidence="2">
    <location>
        <begin position="1"/>
        <end position="25"/>
    </location>
</feature>
<accession>A0A0A2FR67</accession>
<dbReference type="GO" id="GO:0009446">
    <property type="term" value="P:putrescine biosynthetic process"/>
    <property type="evidence" value="ECO:0007669"/>
    <property type="project" value="InterPro"/>
</dbReference>
<name>A0A0A2FR67_9PORP</name>
<dbReference type="GO" id="GO:0047632">
    <property type="term" value="F:agmatine deiminase activity"/>
    <property type="evidence" value="ECO:0007669"/>
    <property type="project" value="TreeGrafter"/>
</dbReference>
<comment type="caution">
    <text evidence="4">The sequence shown here is derived from an EMBL/GenBank/DDBJ whole genome shotgun (WGS) entry which is preliminary data.</text>
</comment>
<organism evidence="4 5">
    <name type="scientific">Porphyromonas gulae</name>
    <dbReference type="NCBI Taxonomy" id="111105"/>
    <lineage>
        <taxon>Bacteria</taxon>
        <taxon>Pseudomonadati</taxon>
        <taxon>Bacteroidota</taxon>
        <taxon>Bacteroidia</taxon>
        <taxon>Bacteroidales</taxon>
        <taxon>Porphyromonadaceae</taxon>
        <taxon>Porphyromonas</taxon>
    </lineage>
</organism>
<gene>
    <name evidence="4" type="ORF">HR15_02260</name>
</gene>
<dbReference type="PANTHER" id="PTHR31377:SF0">
    <property type="entry name" value="AGMATINE DEIMINASE-RELATED"/>
    <property type="match status" value="1"/>
</dbReference>
<evidence type="ECO:0000256" key="2">
    <source>
        <dbReference type="SAM" id="SignalP"/>
    </source>
</evidence>
<keyword evidence="5" id="KW-1185">Reference proteome</keyword>
<dbReference type="NCBIfam" id="TIGR04183">
    <property type="entry name" value="Por_Secre_tail"/>
    <property type="match status" value="1"/>
</dbReference>